<feature type="domain" description="Type II secretion system protein GspF" evidence="7">
    <location>
        <begin position="152"/>
        <end position="276"/>
    </location>
</feature>
<dbReference type="EMBL" id="JBHSZV010000061">
    <property type="protein sequence ID" value="MFC7063854.1"/>
    <property type="molecule type" value="Genomic_DNA"/>
</dbReference>
<sequence length="319" mass="36339">MEGILLPTLIASFILAMLVFYWATSYITKQRKTKKRIAQIQVAEEERKKKEKSRENSLPIFQKIGRLLNNLSVANKWKQSLIIANKNISPGEFLLLRIVTMVMVTMLAYFYGLHWIMVGITGILGYLAPVFFLRKIIEKRLKRCAYQLSEALGTMSNAMRAGFSFMQAMKMISEEYTDPLGTEFKRVITDIQYGVPMEVAFEQMLERLPDKELEMTVKAMLIQRTSGGNLAVLLETIQETINGRIRVKDEVNALTSQGKLSSWVVTLLPIGLAVYLQMVNPEYFSQLYVHPLGIALIIMGASGIVIGWFMLRKIVRIEV</sequence>
<feature type="transmembrane region" description="Helical" evidence="6">
    <location>
        <begin position="116"/>
        <end position="133"/>
    </location>
</feature>
<feature type="transmembrane region" description="Helical" evidence="6">
    <location>
        <begin position="288"/>
        <end position="311"/>
    </location>
</feature>
<keyword evidence="2" id="KW-1003">Cell membrane</keyword>
<keyword evidence="3 6" id="KW-0812">Transmembrane</keyword>
<dbReference type="PANTHER" id="PTHR35007">
    <property type="entry name" value="INTEGRAL MEMBRANE PROTEIN-RELATED"/>
    <property type="match status" value="1"/>
</dbReference>
<feature type="transmembrane region" description="Helical" evidence="6">
    <location>
        <begin position="6"/>
        <end position="27"/>
    </location>
</feature>
<keyword evidence="5 6" id="KW-0472">Membrane</keyword>
<organism evidence="8 9">
    <name type="scientific">Halobacillus seohaensis</name>
    <dbReference type="NCBI Taxonomy" id="447421"/>
    <lineage>
        <taxon>Bacteria</taxon>
        <taxon>Bacillati</taxon>
        <taxon>Bacillota</taxon>
        <taxon>Bacilli</taxon>
        <taxon>Bacillales</taxon>
        <taxon>Bacillaceae</taxon>
        <taxon>Halobacillus</taxon>
    </lineage>
</organism>
<reference evidence="9" key="1">
    <citation type="journal article" date="2019" name="Int. J. Syst. Evol. Microbiol.">
        <title>The Global Catalogue of Microorganisms (GCM) 10K type strain sequencing project: providing services to taxonomists for standard genome sequencing and annotation.</title>
        <authorList>
            <consortium name="The Broad Institute Genomics Platform"/>
            <consortium name="The Broad Institute Genome Sequencing Center for Infectious Disease"/>
            <person name="Wu L."/>
            <person name="Ma J."/>
        </authorList>
    </citation>
    <scope>NUCLEOTIDE SEQUENCE [LARGE SCALE GENOMIC DNA]</scope>
    <source>
        <strain evidence="9">CGMCC 4.1621</strain>
    </source>
</reference>
<keyword evidence="9" id="KW-1185">Reference proteome</keyword>
<dbReference type="RefSeq" id="WP_204710677.1">
    <property type="nucleotide sequence ID" value="NZ_JBHSZV010000061.1"/>
</dbReference>
<proteinExistence type="predicted"/>
<evidence type="ECO:0000256" key="3">
    <source>
        <dbReference type="ARBA" id="ARBA00022692"/>
    </source>
</evidence>
<keyword evidence="4 6" id="KW-1133">Transmembrane helix</keyword>
<dbReference type="InterPro" id="IPR018076">
    <property type="entry name" value="T2SS_GspF_dom"/>
</dbReference>
<name>A0ABW2ENB6_9BACI</name>
<evidence type="ECO:0000256" key="5">
    <source>
        <dbReference type="ARBA" id="ARBA00023136"/>
    </source>
</evidence>
<evidence type="ECO:0000256" key="1">
    <source>
        <dbReference type="ARBA" id="ARBA00004651"/>
    </source>
</evidence>
<feature type="transmembrane region" description="Helical" evidence="6">
    <location>
        <begin position="93"/>
        <end position="110"/>
    </location>
</feature>
<evidence type="ECO:0000313" key="9">
    <source>
        <dbReference type="Proteomes" id="UP001596410"/>
    </source>
</evidence>
<comment type="subcellular location">
    <subcellularLocation>
        <location evidence="1">Cell membrane</location>
        <topology evidence="1">Multi-pass membrane protein</topology>
    </subcellularLocation>
</comment>
<feature type="transmembrane region" description="Helical" evidence="6">
    <location>
        <begin position="260"/>
        <end position="276"/>
    </location>
</feature>
<protein>
    <submittedName>
        <fullName evidence="8">Type II secretion system F family protein</fullName>
    </submittedName>
</protein>
<evidence type="ECO:0000256" key="2">
    <source>
        <dbReference type="ARBA" id="ARBA00022475"/>
    </source>
</evidence>
<evidence type="ECO:0000256" key="6">
    <source>
        <dbReference type="SAM" id="Phobius"/>
    </source>
</evidence>
<evidence type="ECO:0000259" key="7">
    <source>
        <dbReference type="Pfam" id="PF00482"/>
    </source>
</evidence>
<evidence type="ECO:0000256" key="4">
    <source>
        <dbReference type="ARBA" id="ARBA00022989"/>
    </source>
</evidence>
<gene>
    <name evidence="8" type="ORF">ACFQIC_18820</name>
</gene>
<dbReference type="PANTHER" id="PTHR35007:SF1">
    <property type="entry name" value="PILUS ASSEMBLY PROTEIN"/>
    <property type="match status" value="1"/>
</dbReference>
<dbReference type="Gene3D" id="1.20.81.30">
    <property type="entry name" value="Type II secretion system (T2SS), domain F"/>
    <property type="match status" value="1"/>
</dbReference>
<dbReference type="Proteomes" id="UP001596410">
    <property type="component" value="Unassembled WGS sequence"/>
</dbReference>
<comment type="caution">
    <text evidence="8">The sequence shown here is derived from an EMBL/GenBank/DDBJ whole genome shotgun (WGS) entry which is preliminary data.</text>
</comment>
<evidence type="ECO:0000313" key="8">
    <source>
        <dbReference type="EMBL" id="MFC7063854.1"/>
    </source>
</evidence>
<dbReference type="Pfam" id="PF00482">
    <property type="entry name" value="T2SSF"/>
    <property type="match status" value="1"/>
</dbReference>
<dbReference type="InterPro" id="IPR042094">
    <property type="entry name" value="T2SS_GspF_sf"/>
</dbReference>
<accession>A0ABW2ENB6</accession>